<proteinExistence type="predicted"/>
<dbReference type="AlphaFoldDB" id="A0A2Z5FY15"/>
<sequence>MLRTIEDILHLEPMGLNDGLQSPMTDVFTHDSKPWAYRPIVPAVLRSTLLPLPPATPANTLAETARIRAFERPPHDAASWVQRLQGLDFSRSDRADTTRFNRILWAGLKGEDVPYPRSRSGRNLRAHRKQLLKRVSTPLP</sequence>
<dbReference type="Proteomes" id="UP000253606">
    <property type="component" value="Chromosome"/>
</dbReference>
<gene>
    <name evidence="1" type="ORF">ACPOL_2068</name>
</gene>
<name>A0A2Z5FY15_9BACT</name>
<dbReference type="EMBL" id="CP030840">
    <property type="protein sequence ID" value="AXC11404.1"/>
    <property type="molecule type" value="Genomic_DNA"/>
</dbReference>
<dbReference type="KEGG" id="abas:ACPOL_2068"/>
<accession>A0A2Z5FY15</accession>
<evidence type="ECO:0000313" key="2">
    <source>
        <dbReference type="Proteomes" id="UP000253606"/>
    </source>
</evidence>
<organism evidence="1 2">
    <name type="scientific">Acidisarcina polymorpha</name>
    <dbReference type="NCBI Taxonomy" id="2211140"/>
    <lineage>
        <taxon>Bacteria</taxon>
        <taxon>Pseudomonadati</taxon>
        <taxon>Acidobacteriota</taxon>
        <taxon>Terriglobia</taxon>
        <taxon>Terriglobales</taxon>
        <taxon>Acidobacteriaceae</taxon>
        <taxon>Acidisarcina</taxon>
    </lineage>
</organism>
<keyword evidence="2" id="KW-1185">Reference proteome</keyword>
<protein>
    <submittedName>
        <fullName evidence="1">Uncharacterized protein</fullName>
    </submittedName>
</protein>
<evidence type="ECO:0000313" key="1">
    <source>
        <dbReference type="EMBL" id="AXC11404.1"/>
    </source>
</evidence>
<reference evidence="1 2" key="1">
    <citation type="journal article" date="2018" name="Front. Microbiol.">
        <title>Hydrolytic Capabilities as a Key to Environmental Success: Chitinolytic and Cellulolytic Acidobacteria From Acidic Sub-arctic Soils and Boreal Peatlands.</title>
        <authorList>
            <person name="Belova S.E."/>
            <person name="Ravin N.V."/>
            <person name="Pankratov T.A."/>
            <person name="Rakitin A.L."/>
            <person name="Ivanova A.A."/>
            <person name="Beletsky A.V."/>
            <person name="Mardanov A.V."/>
            <person name="Sinninghe Damste J.S."/>
            <person name="Dedysh S.N."/>
        </authorList>
    </citation>
    <scope>NUCLEOTIDE SEQUENCE [LARGE SCALE GENOMIC DNA]</scope>
    <source>
        <strain evidence="1 2">SBC82</strain>
    </source>
</reference>